<feature type="domain" description="Helicase ATP-binding" evidence="9">
    <location>
        <begin position="250"/>
        <end position="407"/>
    </location>
</feature>
<accession>A0A2K5QKG4</accession>
<name>A0A2K5QKG4_CEBIM</name>
<gene>
    <name evidence="10" type="primary">DDX31</name>
</gene>
<keyword evidence="2 6" id="KW-0378">Hydrolase</keyword>
<evidence type="ECO:0000259" key="9">
    <source>
        <dbReference type="PROSITE" id="PS51192"/>
    </source>
</evidence>
<keyword evidence="4 6" id="KW-0067">ATP-binding</keyword>
<dbReference type="InterPro" id="IPR011545">
    <property type="entry name" value="DEAD/DEAH_box_helicase_dom"/>
</dbReference>
<reference evidence="10" key="2">
    <citation type="submission" date="2025-09" db="UniProtKB">
        <authorList>
            <consortium name="Ensembl"/>
        </authorList>
    </citation>
    <scope>IDENTIFICATION</scope>
</reference>
<comment type="function">
    <text evidence="7">RNA helicase.</text>
</comment>
<comment type="similarity">
    <text evidence="6">Belongs to the DEAD box helicase family.</text>
</comment>
<dbReference type="Gene3D" id="3.40.50.300">
    <property type="entry name" value="P-loop containing nucleotide triphosphate hydrolases"/>
    <property type="match status" value="2"/>
</dbReference>
<keyword evidence="5 7" id="KW-0694">RNA-binding</keyword>
<dbReference type="InterPro" id="IPR027417">
    <property type="entry name" value="P-loop_NTPase"/>
</dbReference>
<feature type="region of interest" description="Disordered" evidence="8">
    <location>
        <begin position="1"/>
        <end position="59"/>
    </location>
</feature>
<evidence type="ECO:0000313" key="11">
    <source>
        <dbReference type="Proteomes" id="UP000233040"/>
    </source>
</evidence>
<evidence type="ECO:0000313" key="10">
    <source>
        <dbReference type="Ensembl" id="ENSCCAP00000016377.1"/>
    </source>
</evidence>
<organism evidence="10 11">
    <name type="scientific">Cebus imitator</name>
    <name type="common">Panamanian white-faced capuchin</name>
    <name type="synonym">Cebus capucinus imitator</name>
    <dbReference type="NCBI Taxonomy" id="2715852"/>
    <lineage>
        <taxon>Eukaryota</taxon>
        <taxon>Metazoa</taxon>
        <taxon>Chordata</taxon>
        <taxon>Craniata</taxon>
        <taxon>Vertebrata</taxon>
        <taxon>Euteleostomi</taxon>
        <taxon>Mammalia</taxon>
        <taxon>Eutheria</taxon>
        <taxon>Euarchontoglires</taxon>
        <taxon>Primates</taxon>
        <taxon>Haplorrhini</taxon>
        <taxon>Platyrrhini</taxon>
        <taxon>Cebidae</taxon>
        <taxon>Cebinae</taxon>
        <taxon>Cebus</taxon>
    </lineage>
</organism>
<evidence type="ECO:0000256" key="5">
    <source>
        <dbReference type="ARBA" id="ARBA00022884"/>
    </source>
</evidence>
<dbReference type="GeneTree" id="ENSGT00550000075041"/>
<reference evidence="10" key="1">
    <citation type="submission" date="2025-08" db="UniProtKB">
        <authorList>
            <consortium name="Ensembl"/>
        </authorList>
    </citation>
    <scope>IDENTIFICATION</scope>
</reference>
<dbReference type="GO" id="GO:0003724">
    <property type="term" value="F:RNA helicase activity"/>
    <property type="evidence" value="ECO:0007669"/>
    <property type="project" value="UniProtKB-EC"/>
</dbReference>
<comment type="catalytic activity">
    <reaction evidence="7">
        <text>ATP + H2O = ADP + phosphate + H(+)</text>
        <dbReference type="Rhea" id="RHEA:13065"/>
        <dbReference type="ChEBI" id="CHEBI:15377"/>
        <dbReference type="ChEBI" id="CHEBI:15378"/>
        <dbReference type="ChEBI" id="CHEBI:30616"/>
        <dbReference type="ChEBI" id="CHEBI:43474"/>
        <dbReference type="ChEBI" id="CHEBI:456216"/>
        <dbReference type="EC" id="3.6.4.13"/>
    </reaction>
</comment>
<dbReference type="InterPro" id="IPR000629">
    <property type="entry name" value="RNA-helicase_DEAD-box_CS"/>
</dbReference>
<dbReference type="Pfam" id="PF00271">
    <property type="entry name" value="Helicase_C"/>
    <property type="match status" value="1"/>
</dbReference>
<dbReference type="GO" id="GO:0016787">
    <property type="term" value="F:hydrolase activity"/>
    <property type="evidence" value="ECO:0007669"/>
    <property type="project" value="UniProtKB-KW"/>
</dbReference>
<dbReference type="SMART" id="SM00487">
    <property type="entry name" value="DEXDc"/>
    <property type="match status" value="1"/>
</dbReference>
<dbReference type="Proteomes" id="UP000233040">
    <property type="component" value="Unassembled WGS sequence"/>
</dbReference>
<dbReference type="InterPro" id="IPR014001">
    <property type="entry name" value="Helicase_ATP-bd"/>
</dbReference>
<dbReference type="SUPFAM" id="SSF52540">
    <property type="entry name" value="P-loop containing nucleoside triphosphate hydrolases"/>
    <property type="match status" value="1"/>
</dbReference>
<evidence type="ECO:0000256" key="8">
    <source>
        <dbReference type="SAM" id="MobiDB-lite"/>
    </source>
</evidence>
<sequence>MAPGLVSQRHSENFPSTQSGVTTGGDRGPRLAAIRPVPPSLSPLGRRTRRGSRAGSSRVPRGVLAPAVCTPGWPLYQAYPTQAMAAADGSLLDNPRTFSRRLPAQASRQAKATKRKYQASSEAPPVKRRNETSFLPAKKTSVKETQRTFKGNTQKAFSAKKHSVSTSDGNQEERPCVKTSSLFKNNPDIPELHRSVVKQVQEKVFTSAAFHELGLHPHLVSVPFSVLWVSFFGVFVRSEATPVSCPFGDCLCLPCSWHFFSLCQQRSDGPYVLVLVPTRELALQSFDTVQKLLKPFTWIVPGVLMGGEKRKSEKARLRKGINILISTPGRLVDHIKSTKNIHFSRLRWLVFDEADRILDLGFEKDITVILNAVNAECQKRQNVLLSATLTEGVTRLADISLHDPVSISVLDESHDQLNPKDKVVQEVCPPPAGDELDSFAIPESLEQHVTVVPSKLRLVCLAAFILQKCKFEKDQKMVVFFSSCELVEFHYSLFLQTLLSSSGAPASGQLPSASTRLKFLRLHGNMEQEERTAAFQEFSHSRRGVLLCTVRIILSSM</sequence>
<dbReference type="Pfam" id="PF00270">
    <property type="entry name" value="DEAD"/>
    <property type="match status" value="1"/>
</dbReference>
<dbReference type="EC" id="3.6.4.13" evidence="7"/>
<dbReference type="PROSITE" id="PS00039">
    <property type="entry name" value="DEAD_ATP_HELICASE"/>
    <property type="match status" value="1"/>
</dbReference>
<protein>
    <recommendedName>
        <fullName evidence="7">ATP-dependent RNA helicase</fullName>
        <ecNumber evidence="7">3.6.4.13</ecNumber>
    </recommendedName>
</protein>
<dbReference type="GO" id="GO:0005524">
    <property type="term" value="F:ATP binding"/>
    <property type="evidence" value="ECO:0007669"/>
    <property type="project" value="UniProtKB-UniRule"/>
</dbReference>
<keyword evidence="3 6" id="KW-0347">Helicase</keyword>
<dbReference type="PROSITE" id="PS51192">
    <property type="entry name" value="HELICASE_ATP_BIND_1"/>
    <property type="match status" value="1"/>
</dbReference>
<feature type="region of interest" description="Disordered" evidence="8">
    <location>
        <begin position="103"/>
        <end position="176"/>
    </location>
</feature>
<evidence type="ECO:0000256" key="7">
    <source>
        <dbReference type="RuleBase" id="RU365068"/>
    </source>
</evidence>
<proteinExistence type="inferred from homology"/>
<keyword evidence="11" id="KW-1185">Reference proteome</keyword>
<dbReference type="AlphaFoldDB" id="A0A2K5QKG4"/>
<evidence type="ECO:0000256" key="4">
    <source>
        <dbReference type="ARBA" id="ARBA00022840"/>
    </source>
</evidence>
<keyword evidence="1 6" id="KW-0547">Nucleotide-binding</keyword>
<dbReference type="PANTHER" id="PTHR24031">
    <property type="entry name" value="RNA HELICASE"/>
    <property type="match status" value="1"/>
</dbReference>
<dbReference type="Ensembl" id="ENSCCAT00000033828.1">
    <property type="protein sequence ID" value="ENSCCAP00000016377.1"/>
    <property type="gene ID" value="ENSCCAG00000025989.1"/>
</dbReference>
<dbReference type="InterPro" id="IPR001650">
    <property type="entry name" value="Helicase_C-like"/>
</dbReference>
<evidence type="ECO:0000256" key="3">
    <source>
        <dbReference type="ARBA" id="ARBA00022806"/>
    </source>
</evidence>
<evidence type="ECO:0000256" key="6">
    <source>
        <dbReference type="RuleBase" id="RU000492"/>
    </source>
</evidence>
<evidence type="ECO:0000256" key="2">
    <source>
        <dbReference type="ARBA" id="ARBA00022801"/>
    </source>
</evidence>
<comment type="domain">
    <text evidence="7">The Q motif is unique to and characteristic of the DEAD box family of RNA helicases and controls ATP binding and hydrolysis.</text>
</comment>
<evidence type="ECO:0000256" key="1">
    <source>
        <dbReference type="ARBA" id="ARBA00022741"/>
    </source>
</evidence>
<dbReference type="GO" id="GO:0003723">
    <property type="term" value="F:RNA binding"/>
    <property type="evidence" value="ECO:0007669"/>
    <property type="project" value="UniProtKB-UniRule"/>
</dbReference>